<gene>
    <name evidence="2" type="ORF">CFR76_00055</name>
</gene>
<organism evidence="2 3">
    <name type="scientific">Komagataeibacter swingsii</name>
    <dbReference type="NCBI Taxonomy" id="215220"/>
    <lineage>
        <taxon>Bacteria</taxon>
        <taxon>Pseudomonadati</taxon>
        <taxon>Pseudomonadota</taxon>
        <taxon>Alphaproteobacteria</taxon>
        <taxon>Acetobacterales</taxon>
        <taxon>Acetobacteraceae</taxon>
        <taxon>Komagataeibacter</taxon>
    </lineage>
</organism>
<dbReference type="EMBL" id="NKUB01000001">
    <property type="protein sequence ID" value="PYD71117.1"/>
    <property type="molecule type" value="Genomic_DNA"/>
</dbReference>
<protein>
    <submittedName>
        <fullName evidence="2">Uncharacterized protein</fullName>
    </submittedName>
</protein>
<sequence>MGFLMSWPMPDAGCRMPDAGRLRDGHASPGHGRMRAAGDALPPEGEGHIDGSGLNQGARASRRGQVMMRDICMFIMPRGVLFPPLWHSAWDGVNDT</sequence>
<dbReference type="Proteomes" id="UP000247371">
    <property type="component" value="Unassembled WGS sequence"/>
</dbReference>
<name>A0A2V4R298_9PROT</name>
<reference evidence="2 3" key="1">
    <citation type="submission" date="2017-07" db="EMBL/GenBank/DDBJ databases">
        <title>A draft genome sequence of Komagataeibacter swingsii LMG 22125.</title>
        <authorList>
            <person name="Skraban J."/>
            <person name="Cleenwerck I."/>
            <person name="Vandamme P."/>
            <person name="Trcek J."/>
        </authorList>
    </citation>
    <scope>NUCLEOTIDE SEQUENCE [LARGE SCALE GENOMIC DNA]</scope>
    <source>
        <strain evidence="2 3">LMG 22125</strain>
    </source>
</reference>
<feature type="region of interest" description="Disordered" evidence="1">
    <location>
        <begin position="16"/>
        <end position="61"/>
    </location>
</feature>
<evidence type="ECO:0000313" key="3">
    <source>
        <dbReference type="Proteomes" id="UP000247371"/>
    </source>
</evidence>
<evidence type="ECO:0000313" key="2">
    <source>
        <dbReference type="EMBL" id="PYD71117.1"/>
    </source>
</evidence>
<comment type="caution">
    <text evidence="2">The sequence shown here is derived from an EMBL/GenBank/DDBJ whole genome shotgun (WGS) entry which is preliminary data.</text>
</comment>
<keyword evidence="3" id="KW-1185">Reference proteome</keyword>
<accession>A0A2V4R298</accession>
<evidence type="ECO:0000256" key="1">
    <source>
        <dbReference type="SAM" id="MobiDB-lite"/>
    </source>
</evidence>
<proteinExistence type="predicted"/>
<dbReference type="AlphaFoldDB" id="A0A2V4R298"/>